<dbReference type="AlphaFoldDB" id="A0A0N8HL26"/>
<evidence type="ECO:0000313" key="2">
    <source>
        <dbReference type="EMBL" id="KPM85504.1"/>
    </source>
</evidence>
<reference evidence="2 3" key="1">
    <citation type="submission" date="2015-09" db="EMBL/GenBank/DDBJ databases">
        <title>Draft Genome Sequence of Pseudoalteromonas lipolytica UCD-48B.</title>
        <authorList>
            <person name="Krusor M."/>
            <person name="Coil D.A."/>
            <person name="Lang J.M."/>
            <person name="Eisen J.A."/>
            <person name="Alexiev A."/>
        </authorList>
    </citation>
    <scope>NUCLEOTIDE SEQUENCE [LARGE SCALE GENOMIC DNA]</scope>
    <source>
        <strain evidence="2 3">UCD-48B</strain>
    </source>
</reference>
<feature type="domain" description="ATPase BadF/BadG/BcrA/BcrD type" evidence="1">
    <location>
        <begin position="9"/>
        <end position="272"/>
    </location>
</feature>
<dbReference type="InterPro" id="IPR052519">
    <property type="entry name" value="Euk-type_GlcNAc_Kinase"/>
</dbReference>
<dbReference type="PATRIC" id="fig|570156.3.peg.315"/>
<organism evidence="2 3">
    <name type="scientific">Pseudoalteromonas lipolytica</name>
    <dbReference type="NCBI Taxonomy" id="570156"/>
    <lineage>
        <taxon>Bacteria</taxon>
        <taxon>Pseudomonadati</taxon>
        <taxon>Pseudomonadota</taxon>
        <taxon>Gammaproteobacteria</taxon>
        <taxon>Alteromonadales</taxon>
        <taxon>Pseudoalteromonadaceae</taxon>
        <taxon>Pseudoalteromonas</taxon>
    </lineage>
</organism>
<dbReference type="InterPro" id="IPR002731">
    <property type="entry name" value="ATPase_BadF"/>
</dbReference>
<dbReference type="InterPro" id="IPR043129">
    <property type="entry name" value="ATPase_NBD"/>
</dbReference>
<sequence length="303" mass="32017">MALRYILAIDGGGTKVLAELKEQASGATFRAQAGSASISIDLDLALENIVKVTRDVCQQSGAKPSEIVTVMGVAGGSSQSLAEQLTVMLKLVYEIEFASLQITSDAITSLYGANLGDPCVVIALGTGAVGARLNAQKQTKLVSGWGFSVDDFGGGARIGLMAVQQLLNDIDIYDLPKSRLTVRLSEQLGCTRQTISSWLKQAKPADYAAFSPLVFSLQNDCEAAKTVLTEHTQSVVRLINKSRGNSPLPVILIGGLAKVSQPLLPRALQNELSPCKGDSLTGAAILAAKHYHDIIEKGQPNEP</sequence>
<dbReference type="Proteomes" id="UP000050378">
    <property type="component" value="Unassembled WGS sequence"/>
</dbReference>
<name>A0A0N8HL26_9GAMM</name>
<gene>
    <name evidence="2" type="ORF">AOG27_01595</name>
</gene>
<dbReference type="CDD" id="cd24082">
    <property type="entry name" value="ASKHA_NBD_GspK-like"/>
    <property type="match status" value="1"/>
</dbReference>
<dbReference type="STRING" id="570156.AOG27_01595"/>
<dbReference type="SUPFAM" id="SSF53067">
    <property type="entry name" value="Actin-like ATPase domain"/>
    <property type="match status" value="2"/>
</dbReference>
<accession>A0A0N8HL26</accession>
<proteinExistence type="predicted"/>
<dbReference type="RefSeq" id="WP_054551259.1">
    <property type="nucleotide sequence ID" value="NZ_LJTC01000001.1"/>
</dbReference>
<protein>
    <recommendedName>
        <fullName evidence="1">ATPase BadF/BadG/BcrA/BcrD type domain-containing protein</fullName>
    </recommendedName>
</protein>
<evidence type="ECO:0000313" key="3">
    <source>
        <dbReference type="Proteomes" id="UP000050378"/>
    </source>
</evidence>
<dbReference type="PANTHER" id="PTHR43190:SF3">
    <property type="entry name" value="N-ACETYL-D-GLUCOSAMINE KINASE"/>
    <property type="match status" value="1"/>
</dbReference>
<dbReference type="PANTHER" id="PTHR43190">
    <property type="entry name" value="N-ACETYL-D-GLUCOSAMINE KINASE"/>
    <property type="match status" value="1"/>
</dbReference>
<dbReference type="Gene3D" id="3.30.420.40">
    <property type="match status" value="2"/>
</dbReference>
<dbReference type="OrthoDB" id="9816014at2"/>
<comment type="caution">
    <text evidence="2">The sequence shown here is derived from an EMBL/GenBank/DDBJ whole genome shotgun (WGS) entry which is preliminary data.</text>
</comment>
<dbReference type="EMBL" id="LJTC01000001">
    <property type="protein sequence ID" value="KPM85504.1"/>
    <property type="molecule type" value="Genomic_DNA"/>
</dbReference>
<dbReference type="Pfam" id="PF01869">
    <property type="entry name" value="BcrAD_BadFG"/>
    <property type="match status" value="1"/>
</dbReference>
<evidence type="ECO:0000259" key="1">
    <source>
        <dbReference type="Pfam" id="PF01869"/>
    </source>
</evidence>